<keyword evidence="2" id="KW-1185">Reference proteome</keyword>
<dbReference type="Pfam" id="PF07734">
    <property type="entry name" value="FBA_1"/>
    <property type="match status" value="1"/>
</dbReference>
<dbReference type="InterPro" id="IPR050796">
    <property type="entry name" value="SCF_F-box_component"/>
</dbReference>
<dbReference type="KEGG" id="pavi:110762899"/>
<evidence type="ECO:0000313" key="2">
    <source>
        <dbReference type="Proteomes" id="UP000515124"/>
    </source>
</evidence>
<sequence length="420" mass="47841">MTELCNLPEDMALNILSRLPQKSLVRFKCVHKSWQNMINNPHFITTHLSNSTRTSSSLFFKRSVIKNTETDDRETLLTLVSNSYDNARKMLLMMLSKTSHSFVAEDIAREQCFGFEDLKSVTLHGHADGIICLTESDNKMVLCNPATREFKKCASSDPGVGALGFRIDPKTRDFKVVNITENGEGDNDGDDEHLICNPPTIKLYTLSTDSWREIYTHTLETETIYILPGCLQMYYKGFCYWAGNEQLKEFISVFDMTENQTVRQLIISFDIVDEVFHPILFPDIIYDSGYSPHSQLLVWDESVDLYASIHDGSMGLWLMDDGGGWTKLFAFTALEDVPSPLRYWRGSSHDELLLMVSQEGCLFTFDLDTETQEHVPVRSTDDYQDSVFHEYFVVWGGDPDCLQVVVCVGTIVPLNRSNQC</sequence>
<feature type="domain" description="F-box" evidence="1">
    <location>
        <begin position="1"/>
        <end position="48"/>
    </location>
</feature>
<dbReference type="PROSITE" id="PS50181">
    <property type="entry name" value="FBOX"/>
    <property type="match status" value="1"/>
</dbReference>
<dbReference type="InterPro" id="IPR001810">
    <property type="entry name" value="F-box_dom"/>
</dbReference>
<dbReference type="InterPro" id="IPR036047">
    <property type="entry name" value="F-box-like_dom_sf"/>
</dbReference>
<dbReference type="InterPro" id="IPR006527">
    <property type="entry name" value="F-box-assoc_dom_typ1"/>
</dbReference>
<evidence type="ECO:0000313" key="3">
    <source>
        <dbReference type="RefSeq" id="XP_021821311.1"/>
    </source>
</evidence>
<dbReference type="AlphaFoldDB" id="A0A6P5T395"/>
<dbReference type="SMART" id="SM00256">
    <property type="entry name" value="FBOX"/>
    <property type="match status" value="1"/>
</dbReference>
<reference evidence="3" key="1">
    <citation type="submission" date="2025-08" db="UniProtKB">
        <authorList>
            <consortium name="RefSeq"/>
        </authorList>
    </citation>
    <scope>IDENTIFICATION</scope>
</reference>
<dbReference type="SUPFAM" id="SSF50965">
    <property type="entry name" value="Galactose oxidase, central domain"/>
    <property type="match status" value="1"/>
</dbReference>
<dbReference type="Gene3D" id="1.20.1280.50">
    <property type="match status" value="1"/>
</dbReference>
<dbReference type="PANTHER" id="PTHR31672">
    <property type="entry name" value="BNACNNG10540D PROTEIN"/>
    <property type="match status" value="1"/>
</dbReference>
<dbReference type="InterPro" id="IPR017451">
    <property type="entry name" value="F-box-assoc_interact_dom"/>
</dbReference>
<dbReference type="Proteomes" id="UP000515124">
    <property type="component" value="Unplaced"/>
</dbReference>
<protein>
    <submittedName>
        <fullName evidence="3">LOW QUALITY PROTEIN: putative F-box protein At2g02030</fullName>
    </submittedName>
</protein>
<dbReference type="PANTHER" id="PTHR31672:SF13">
    <property type="entry name" value="F-BOX PROTEIN CPR30-LIKE"/>
    <property type="match status" value="1"/>
</dbReference>
<dbReference type="CDD" id="cd22157">
    <property type="entry name" value="F-box_AtFBW1-like"/>
    <property type="match status" value="1"/>
</dbReference>
<dbReference type="InterPro" id="IPR011043">
    <property type="entry name" value="Gal_Oxase/kelch_b-propeller"/>
</dbReference>
<proteinExistence type="predicted"/>
<dbReference type="GeneID" id="110762899"/>
<organism evidence="2 3">
    <name type="scientific">Prunus avium</name>
    <name type="common">Cherry</name>
    <name type="synonym">Cerasus avium</name>
    <dbReference type="NCBI Taxonomy" id="42229"/>
    <lineage>
        <taxon>Eukaryota</taxon>
        <taxon>Viridiplantae</taxon>
        <taxon>Streptophyta</taxon>
        <taxon>Embryophyta</taxon>
        <taxon>Tracheophyta</taxon>
        <taxon>Spermatophyta</taxon>
        <taxon>Magnoliopsida</taxon>
        <taxon>eudicotyledons</taxon>
        <taxon>Gunneridae</taxon>
        <taxon>Pentapetalae</taxon>
        <taxon>rosids</taxon>
        <taxon>fabids</taxon>
        <taxon>Rosales</taxon>
        <taxon>Rosaceae</taxon>
        <taxon>Amygdaloideae</taxon>
        <taxon>Amygdaleae</taxon>
        <taxon>Prunus</taxon>
    </lineage>
</organism>
<dbReference type="NCBIfam" id="TIGR01640">
    <property type="entry name" value="F_box_assoc_1"/>
    <property type="match status" value="1"/>
</dbReference>
<evidence type="ECO:0000259" key="1">
    <source>
        <dbReference type="PROSITE" id="PS50181"/>
    </source>
</evidence>
<accession>A0A6P5T395</accession>
<dbReference type="Pfam" id="PF00646">
    <property type="entry name" value="F-box"/>
    <property type="match status" value="1"/>
</dbReference>
<dbReference type="RefSeq" id="XP_021821311.1">
    <property type="nucleotide sequence ID" value="XM_021965619.1"/>
</dbReference>
<gene>
    <name evidence="3" type="primary">LOC110762899</name>
</gene>
<dbReference type="SUPFAM" id="SSF81383">
    <property type="entry name" value="F-box domain"/>
    <property type="match status" value="1"/>
</dbReference>
<name>A0A6P5T395_PRUAV</name>